<evidence type="ECO:0000313" key="3">
    <source>
        <dbReference type="Proteomes" id="UP001596492"/>
    </source>
</evidence>
<proteinExistence type="predicted"/>
<evidence type="ECO:0000313" key="2">
    <source>
        <dbReference type="EMBL" id="MFC7292371.1"/>
    </source>
</evidence>
<sequence length="162" mass="17859">MMQDTSKIYMDATLRPSRSLSNRGFIYLVILLACLSVATSLAFLPYGFFIVMGFLAIDLIILWGVFSANNKNLSQRTFVTITSDLLTVRHIDPKGVETSASLPTAFARASLAGDTNETNQYVKLTSSGQAYAIGRFLTPKERQSFLASISQALQAARNERYS</sequence>
<keyword evidence="1" id="KW-0472">Membrane</keyword>
<feature type="transmembrane region" description="Helical" evidence="1">
    <location>
        <begin position="48"/>
        <end position="66"/>
    </location>
</feature>
<gene>
    <name evidence="2" type="ORF">ACFQS8_12135</name>
</gene>
<dbReference type="RefSeq" id="WP_382167748.1">
    <property type="nucleotide sequence ID" value="NZ_JBHTBR010000005.1"/>
</dbReference>
<feature type="transmembrane region" description="Helical" evidence="1">
    <location>
        <begin position="24"/>
        <end position="42"/>
    </location>
</feature>
<protein>
    <submittedName>
        <fullName evidence="2">DUF2244 domain-containing protein</fullName>
    </submittedName>
</protein>
<dbReference type="Proteomes" id="UP001596492">
    <property type="component" value="Unassembled WGS sequence"/>
</dbReference>
<reference evidence="3" key="1">
    <citation type="journal article" date="2019" name="Int. J. Syst. Evol. Microbiol.">
        <title>The Global Catalogue of Microorganisms (GCM) 10K type strain sequencing project: providing services to taxonomists for standard genome sequencing and annotation.</title>
        <authorList>
            <consortium name="The Broad Institute Genomics Platform"/>
            <consortium name="The Broad Institute Genome Sequencing Center for Infectious Disease"/>
            <person name="Wu L."/>
            <person name="Ma J."/>
        </authorList>
    </citation>
    <scope>NUCLEOTIDE SEQUENCE [LARGE SCALE GENOMIC DNA]</scope>
    <source>
        <strain evidence="3">CCUG 51308</strain>
    </source>
</reference>
<dbReference type="PROSITE" id="PS51257">
    <property type="entry name" value="PROKAR_LIPOPROTEIN"/>
    <property type="match status" value="1"/>
</dbReference>
<keyword evidence="3" id="KW-1185">Reference proteome</keyword>
<name>A0ABW2IMJ7_9PROT</name>
<dbReference type="Pfam" id="PF10003">
    <property type="entry name" value="DUF2244"/>
    <property type="match status" value="1"/>
</dbReference>
<dbReference type="InterPro" id="IPR019253">
    <property type="entry name" value="DUF2244_TM"/>
</dbReference>
<accession>A0ABW2IMJ7</accession>
<dbReference type="EMBL" id="JBHTBR010000005">
    <property type="protein sequence ID" value="MFC7292371.1"/>
    <property type="molecule type" value="Genomic_DNA"/>
</dbReference>
<organism evidence="2 3">
    <name type="scientific">Hirschia litorea</name>
    <dbReference type="NCBI Taxonomy" id="1199156"/>
    <lineage>
        <taxon>Bacteria</taxon>
        <taxon>Pseudomonadati</taxon>
        <taxon>Pseudomonadota</taxon>
        <taxon>Alphaproteobacteria</taxon>
        <taxon>Hyphomonadales</taxon>
        <taxon>Hyphomonadaceae</taxon>
        <taxon>Hirschia</taxon>
    </lineage>
</organism>
<comment type="caution">
    <text evidence="2">The sequence shown here is derived from an EMBL/GenBank/DDBJ whole genome shotgun (WGS) entry which is preliminary data.</text>
</comment>
<keyword evidence="1" id="KW-0812">Transmembrane</keyword>
<evidence type="ECO:0000256" key="1">
    <source>
        <dbReference type="SAM" id="Phobius"/>
    </source>
</evidence>
<keyword evidence="1" id="KW-1133">Transmembrane helix</keyword>